<feature type="region of interest" description="Disordered" evidence="1">
    <location>
        <begin position="127"/>
        <end position="152"/>
    </location>
</feature>
<sequence>MTERQDTCFDRMSSDHDQEGSCGKLLGAAQRAVAFTEKCYSDNYIMPINWELDPSQHSLSQHSTAQPIPTQHSLSQHSTAQPIPTQHSPSQHSTAYLNTAQHSPSHPKQPSISHSIAYLNTAQHSTAQPISTQHSTSNSIPAQHIPFYPISS</sequence>
<accession>A0A556TUD2</accession>
<dbReference type="Proteomes" id="UP000319801">
    <property type="component" value="Unassembled WGS sequence"/>
</dbReference>
<dbReference type="OrthoDB" id="10071928at2759"/>
<protein>
    <submittedName>
        <fullName evidence="2">Uncharacterized protein</fullName>
    </submittedName>
</protein>
<evidence type="ECO:0000313" key="2">
    <source>
        <dbReference type="EMBL" id="TSK72094.1"/>
    </source>
</evidence>
<feature type="compositionally biased region" description="Polar residues" evidence="1">
    <location>
        <begin position="127"/>
        <end position="141"/>
    </location>
</feature>
<dbReference type="AlphaFoldDB" id="A0A556TUD2"/>
<keyword evidence="3" id="KW-1185">Reference proteome</keyword>
<evidence type="ECO:0000256" key="1">
    <source>
        <dbReference type="SAM" id="MobiDB-lite"/>
    </source>
</evidence>
<feature type="region of interest" description="Disordered" evidence="1">
    <location>
        <begin position="56"/>
        <end position="112"/>
    </location>
</feature>
<proteinExistence type="predicted"/>
<reference evidence="2 3" key="1">
    <citation type="journal article" date="2019" name="Genome Biol. Evol.">
        <title>Whole-Genome Sequencing of the Giant Devil Catfish, Bagarius yarrelli.</title>
        <authorList>
            <person name="Jiang W."/>
            <person name="Lv Y."/>
            <person name="Cheng L."/>
            <person name="Yang K."/>
            <person name="Chao B."/>
            <person name="Wang X."/>
            <person name="Li Y."/>
            <person name="Pan X."/>
            <person name="You X."/>
            <person name="Zhang Y."/>
            <person name="Yang J."/>
            <person name="Li J."/>
            <person name="Zhang X."/>
            <person name="Liu S."/>
            <person name="Sun C."/>
            <person name="Yang J."/>
            <person name="Shi Q."/>
        </authorList>
    </citation>
    <scope>NUCLEOTIDE SEQUENCE [LARGE SCALE GENOMIC DNA]</scope>
    <source>
        <strain evidence="2">JWS20170419001</strain>
        <tissue evidence="2">Muscle</tissue>
    </source>
</reference>
<name>A0A556TUD2_BAGYA</name>
<dbReference type="EMBL" id="VCAZ01000019">
    <property type="protein sequence ID" value="TSK72094.1"/>
    <property type="molecule type" value="Genomic_DNA"/>
</dbReference>
<gene>
    <name evidence="2" type="ORF">Baya_3078</name>
</gene>
<evidence type="ECO:0000313" key="3">
    <source>
        <dbReference type="Proteomes" id="UP000319801"/>
    </source>
</evidence>
<feature type="region of interest" description="Disordered" evidence="1">
    <location>
        <begin position="1"/>
        <end position="20"/>
    </location>
</feature>
<comment type="caution">
    <text evidence="2">The sequence shown here is derived from an EMBL/GenBank/DDBJ whole genome shotgun (WGS) entry which is preliminary data.</text>
</comment>
<organism evidence="2 3">
    <name type="scientific">Bagarius yarrelli</name>
    <name type="common">Goonch</name>
    <name type="synonym">Bagrus yarrelli</name>
    <dbReference type="NCBI Taxonomy" id="175774"/>
    <lineage>
        <taxon>Eukaryota</taxon>
        <taxon>Metazoa</taxon>
        <taxon>Chordata</taxon>
        <taxon>Craniata</taxon>
        <taxon>Vertebrata</taxon>
        <taxon>Euteleostomi</taxon>
        <taxon>Actinopterygii</taxon>
        <taxon>Neopterygii</taxon>
        <taxon>Teleostei</taxon>
        <taxon>Ostariophysi</taxon>
        <taxon>Siluriformes</taxon>
        <taxon>Sisoridae</taxon>
        <taxon>Sisorinae</taxon>
        <taxon>Bagarius</taxon>
    </lineage>
</organism>
<feature type="compositionally biased region" description="Basic and acidic residues" evidence="1">
    <location>
        <begin position="1"/>
        <end position="19"/>
    </location>
</feature>